<sequence>MRLASSTDFGMRVLMRLAGTPDRPISTGQIAEEFLISQHHLAKVVQDLGRGGFVHSQRGRSGGLVLARPAETITLGEVVRHLEQGFALVECFRADGGMCVLQPQCRLRSKFAAAREAFLSELDRTTVAECAWPGDASGGLMMAF</sequence>
<dbReference type="PANTHER" id="PTHR33221">
    <property type="entry name" value="WINGED HELIX-TURN-HELIX TRANSCRIPTIONAL REGULATOR, RRF2 FAMILY"/>
    <property type="match status" value="1"/>
</dbReference>
<dbReference type="NCBIfam" id="TIGR00738">
    <property type="entry name" value="rrf2_super"/>
    <property type="match status" value="1"/>
</dbReference>
<dbReference type="InterPro" id="IPR000944">
    <property type="entry name" value="Tscrpt_reg_Rrf2"/>
</dbReference>
<keyword evidence="1" id="KW-0238">DNA-binding</keyword>
<evidence type="ECO:0000313" key="3">
    <source>
        <dbReference type="Proteomes" id="UP001073227"/>
    </source>
</evidence>
<dbReference type="InterPro" id="IPR036388">
    <property type="entry name" value="WH-like_DNA-bd_sf"/>
</dbReference>
<keyword evidence="3" id="KW-1185">Reference proteome</keyword>
<organism evidence="2 3">
    <name type="scientific">Hoeflea algicola</name>
    <dbReference type="NCBI Taxonomy" id="2983763"/>
    <lineage>
        <taxon>Bacteria</taxon>
        <taxon>Pseudomonadati</taxon>
        <taxon>Pseudomonadota</taxon>
        <taxon>Alphaproteobacteria</taxon>
        <taxon>Hyphomicrobiales</taxon>
        <taxon>Rhizobiaceae</taxon>
        <taxon>Hoeflea</taxon>
    </lineage>
</organism>
<dbReference type="SUPFAM" id="SSF46785">
    <property type="entry name" value="Winged helix' DNA-binding domain"/>
    <property type="match status" value="1"/>
</dbReference>
<dbReference type="Gene3D" id="1.10.10.10">
    <property type="entry name" value="Winged helix-like DNA-binding domain superfamily/Winged helix DNA-binding domain"/>
    <property type="match status" value="1"/>
</dbReference>
<dbReference type="EMBL" id="JAOVZR010000001">
    <property type="protein sequence ID" value="MCY0147790.1"/>
    <property type="molecule type" value="Genomic_DNA"/>
</dbReference>
<name>A0ABT3Z7Q1_9HYPH</name>
<dbReference type="PROSITE" id="PS51197">
    <property type="entry name" value="HTH_RRF2_2"/>
    <property type="match status" value="1"/>
</dbReference>
<gene>
    <name evidence="2" type="ORF">OEG84_08690</name>
</gene>
<comment type="caution">
    <text evidence="2">The sequence shown here is derived from an EMBL/GenBank/DDBJ whole genome shotgun (WGS) entry which is preliminary data.</text>
</comment>
<dbReference type="Pfam" id="PF02082">
    <property type="entry name" value="Rrf2"/>
    <property type="match status" value="1"/>
</dbReference>
<dbReference type="InterPro" id="IPR036390">
    <property type="entry name" value="WH_DNA-bd_sf"/>
</dbReference>
<evidence type="ECO:0000313" key="2">
    <source>
        <dbReference type="EMBL" id="MCY0147790.1"/>
    </source>
</evidence>
<dbReference type="RefSeq" id="WP_267653388.1">
    <property type="nucleotide sequence ID" value="NZ_JAOVZR010000001.1"/>
</dbReference>
<reference evidence="2" key="1">
    <citation type="submission" date="2022-10" db="EMBL/GenBank/DDBJ databases">
        <title>Hoeflea sp. G2-23, isolated from marine algae.</title>
        <authorList>
            <person name="Kristyanto S."/>
            <person name="Kim J.M."/>
            <person name="Jeon C.O."/>
        </authorList>
    </citation>
    <scope>NUCLEOTIDE SEQUENCE</scope>
    <source>
        <strain evidence="2">G2-23</strain>
    </source>
</reference>
<accession>A0ABT3Z7Q1</accession>
<dbReference type="Proteomes" id="UP001073227">
    <property type="component" value="Unassembled WGS sequence"/>
</dbReference>
<proteinExistence type="predicted"/>
<dbReference type="PANTHER" id="PTHR33221:SF4">
    <property type="entry name" value="HTH-TYPE TRANSCRIPTIONAL REPRESSOR NSRR"/>
    <property type="match status" value="1"/>
</dbReference>
<evidence type="ECO:0000256" key="1">
    <source>
        <dbReference type="ARBA" id="ARBA00023125"/>
    </source>
</evidence>
<protein>
    <submittedName>
        <fullName evidence="2">Rrf2 family transcriptional regulator</fullName>
    </submittedName>
</protein>